<dbReference type="SUPFAM" id="SSF55681">
    <property type="entry name" value="Class II aaRS and biotin synthetases"/>
    <property type="match status" value="1"/>
</dbReference>
<name>A0A451DB96_9GAMM</name>
<dbReference type="InterPro" id="IPR036621">
    <property type="entry name" value="Anticodon-bd_dom_sf"/>
</dbReference>
<keyword evidence="9" id="KW-0648">Protein biosynthesis</keyword>
<dbReference type="OrthoDB" id="9809052at2"/>
<evidence type="ECO:0000256" key="4">
    <source>
        <dbReference type="ARBA" id="ARBA00019110"/>
    </source>
</evidence>
<dbReference type="Gene3D" id="3.40.50.800">
    <property type="entry name" value="Anticodon-binding domain"/>
    <property type="match status" value="1"/>
</dbReference>
<keyword evidence="8" id="KW-0067">ATP-binding</keyword>
<comment type="catalytic activity">
    <reaction evidence="11">
        <text>tRNA(Pro) + L-proline + ATP = L-prolyl-tRNA(Pro) + AMP + diphosphate</text>
        <dbReference type="Rhea" id="RHEA:14305"/>
        <dbReference type="Rhea" id="RHEA-COMP:9700"/>
        <dbReference type="Rhea" id="RHEA-COMP:9702"/>
        <dbReference type="ChEBI" id="CHEBI:30616"/>
        <dbReference type="ChEBI" id="CHEBI:33019"/>
        <dbReference type="ChEBI" id="CHEBI:60039"/>
        <dbReference type="ChEBI" id="CHEBI:78442"/>
        <dbReference type="ChEBI" id="CHEBI:78532"/>
        <dbReference type="ChEBI" id="CHEBI:456215"/>
        <dbReference type="EC" id="6.1.1.15"/>
    </reaction>
</comment>
<evidence type="ECO:0000256" key="1">
    <source>
        <dbReference type="ARBA" id="ARBA00004496"/>
    </source>
</evidence>
<dbReference type="InterPro" id="IPR050062">
    <property type="entry name" value="Pro-tRNA_synthetase"/>
</dbReference>
<evidence type="ECO:0000256" key="11">
    <source>
        <dbReference type="ARBA" id="ARBA00047671"/>
    </source>
</evidence>
<gene>
    <name evidence="14" type="primary">proS</name>
    <name evidence="14" type="ORF">BUCILAFE3058_157</name>
</gene>
<dbReference type="Pfam" id="PF03129">
    <property type="entry name" value="HGTP_anticodon"/>
    <property type="match status" value="1"/>
</dbReference>
<evidence type="ECO:0000256" key="2">
    <source>
        <dbReference type="ARBA" id="ARBA00011738"/>
    </source>
</evidence>
<dbReference type="SUPFAM" id="SSF52954">
    <property type="entry name" value="Class II aaRS ABD-related"/>
    <property type="match status" value="1"/>
</dbReference>
<dbReference type="PANTHER" id="PTHR42753">
    <property type="entry name" value="MITOCHONDRIAL RIBOSOME PROTEIN L39/PROLYL-TRNA LIGASE FAMILY MEMBER"/>
    <property type="match status" value="1"/>
</dbReference>
<dbReference type="InterPro" id="IPR044140">
    <property type="entry name" value="ProRS_anticodon_short"/>
</dbReference>
<dbReference type="EMBL" id="LR217717">
    <property type="protein sequence ID" value="VFP83645.1"/>
    <property type="molecule type" value="Genomic_DNA"/>
</dbReference>
<protein>
    <recommendedName>
        <fullName evidence="4 12">Proline--tRNA ligase</fullName>
        <ecNumber evidence="3 12">6.1.1.15</ecNumber>
    </recommendedName>
</protein>
<dbReference type="Gene3D" id="3.30.930.10">
    <property type="entry name" value="Bira Bifunctional Protein, Domain 2"/>
    <property type="match status" value="2"/>
</dbReference>
<keyword evidence="6 14" id="KW-0436">Ligase</keyword>
<dbReference type="EC" id="6.1.1.15" evidence="3 12"/>
<evidence type="ECO:0000256" key="10">
    <source>
        <dbReference type="ARBA" id="ARBA00023146"/>
    </source>
</evidence>
<evidence type="ECO:0000259" key="13">
    <source>
        <dbReference type="PROSITE" id="PS50862"/>
    </source>
</evidence>
<dbReference type="InterPro" id="IPR002314">
    <property type="entry name" value="aa-tRNA-synt_IIb"/>
</dbReference>
<dbReference type="Pfam" id="PF00587">
    <property type="entry name" value="tRNA-synt_2b"/>
    <property type="match status" value="1"/>
</dbReference>
<dbReference type="PROSITE" id="PS50862">
    <property type="entry name" value="AA_TRNA_LIGASE_II"/>
    <property type="match status" value="1"/>
</dbReference>
<dbReference type="InterPro" id="IPR006195">
    <property type="entry name" value="aa-tRNA-synth_II"/>
</dbReference>
<sequence length="538" mass="63580">MYTTKYLLSTIKEIPANTESISHQLMIRSGMIRMLSAGIYTWLPTGYRVVKKIIKIISNIMNQYGYLEICAPIIQPKKLWDQSGRTQLYGKELINIIDRRKKKYILSPTHEEAITYIFNQEIHSYKQLPIVFYQIQKKFRDETRPRFGVIRSIEFLMKDAYSFHINNHSLQKTYKNIKEIYIQIFTKLKINFKIIKADSKIMGGSISHEFHALSNIGEDKIIFSKNSHNAVHINKFNKKKNKIKIYLIKTKSNQSQYSIAALLMRKYDPLNVEDLKNIKILEYPIKFIKCKKMILSYQLTANKKYYANKDIFILADSKITNMPYFIITNKWFNKQLTPILWNKKIIFNKIINIKNYDHVFYYDTNEEKLRTKNSIEIGHIFQIGKKYSKNINFSIYDKNHNKKILHMGCYGIGINRIMSSIIEQNHDNNGIIWPNCIAPFQIFIIPINMHKNTEIKKIAKLIYTQLINKKIDVLFDNRKENVGKMFADMNLIGIPYGIIISSNTIKCKEIEFYSRKKNSKTRILISKIIPFIKKLYNF</sequence>
<dbReference type="GO" id="GO:0005524">
    <property type="term" value="F:ATP binding"/>
    <property type="evidence" value="ECO:0007669"/>
    <property type="project" value="UniProtKB-KW"/>
</dbReference>
<dbReference type="InterPro" id="IPR045864">
    <property type="entry name" value="aa-tRNA-synth_II/BPL/LPL"/>
</dbReference>
<evidence type="ECO:0000313" key="15">
    <source>
        <dbReference type="Proteomes" id="UP000294349"/>
    </source>
</evidence>
<keyword evidence="7" id="KW-0547">Nucleotide-binding</keyword>
<dbReference type="RefSeq" id="WP_154061502.1">
    <property type="nucleotide sequence ID" value="NZ_LR217717.1"/>
</dbReference>
<evidence type="ECO:0000256" key="5">
    <source>
        <dbReference type="ARBA" id="ARBA00022490"/>
    </source>
</evidence>
<evidence type="ECO:0000256" key="7">
    <source>
        <dbReference type="ARBA" id="ARBA00022741"/>
    </source>
</evidence>
<dbReference type="GO" id="GO:0006433">
    <property type="term" value="P:prolyl-tRNA aminoacylation"/>
    <property type="evidence" value="ECO:0007669"/>
    <property type="project" value="UniProtKB-UniRule"/>
</dbReference>
<dbReference type="AlphaFoldDB" id="A0A451DB96"/>
<comment type="subunit">
    <text evidence="2">Homodimer.</text>
</comment>
<dbReference type="PANTHER" id="PTHR42753:SF2">
    <property type="entry name" value="PROLINE--TRNA LIGASE"/>
    <property type="match status" value="1"/>
</dbReference>
<evidence type="ECO:0000256" key="6">
    <source>
        <dbReference type="ARBA" id="ARBA00022598"/>
    </source>
</evidence>
<feature type="domain" description="Aminoacyl-transfer RNA synthetases class-II family profile" evidence="13">
    <location>
        <begin position="38"/>
        <end position="434"/>
    </location>
</feature>
<keyword evidence="5" id="KW-0963">Cytoplasm</keyword>
<dbReference type="GO" id="GO:0005829">
    <property type="term" value="C:cytosol"/>
    <property type="evidence" value="ECO:0007669"/>
    <property type="project" value="TreeGrafter"/>
</dbReference>
<evidence type="ECO:0000256" key="12">
    <source>
        <dbReference type="NCBIfam" id="TIGR00409"/>
    </source>
</evidence>
<accession>A0A451DB96</accession>
<proteinExistence type="predicted"/>
<dbReference type="NCBIfam" id="TIGR00409">
    <property type="entry name" value="proS_fam_II"/>
    <property type="match status" value="1"/>
</dbReference>
<evidence type="ECO:0000313" key="14">
    <source>
        <dbReference type="EMBL" id="VFP83645.1"/>
    </source>
</evidence>
<evidence type="ECO:0000256" key="3">
    <source>
        <dbReference type="ARBA" id="ARBA00012831"/>
    </source>
</evidence>
<organism evidence="14 15">
    <name type="scientific">Buchnera aphidicola</name>
    <name type="common">Cinara laricifoliae</name>
    <dbReference type="NCBI Taxonomy" id="2518977"/>
    <lineage>
        <taxon>Bacteria</taxon>
        <taxon>Pseudomonadati</taxon>
        <taxon>Pseudomonadota</taxon>
        <taxon>Gammaproteobacteria</taxon>
        <taxon>Enterobacterales</taxon>
        <taxon>Erwiniaceae</taxon>
        <taxon>Buchnera</taxon>
    </lineage>
</organism>
<evidence type="ECO:0000256" key="8">
    <source>
        <dbReference type="ARBA" id="ARBA00022840"/>
    </source>
</evidence>
<dbReference type="GO" id="GO:0004827">
    <property type="term" value="F:proline-tRNA ligase activity"/>
    <property type="evidence" value="ECO:0007669"/>
    <property type="project" value="UniProtKB-UniRule"/>
</dbReference>
<dbReference type="CDD" id="cd00861">
    <property type="entry name" value="ProRS_anticodon_short"/>
    <property type="match status" value="1"/>
</dbReference>
<dbReference type="InterPro" id="IPR002316">
    <property type="entry name" value="Pro-tRNA-ligase_IIa"/>
</dbReference>
<evidence type="ECO:0000256" key="9">
    <source>
        <dbReference type="ARBA" id="ARBA00022917"/>
    </source>
</evidence>
<reference evidence="14 15" key="1">
    <citation type="submission" date="2019-02" db="EMBL/GenBank/DDBJ databases">
        <authorList>
            <person name="Manzano-Marin A."/>
            <person name="Manzano-Marin A."/>
        </authorList>
    </citation>
    <scope>NUCLEOTIDE SEQUENCE [LARGE SCALE GENOMIC DNA]</scope>
    <source>
        <strain evidence="14 15">BuCilaricifoliae</strain>
    </source>
</reference>
<comment type="subcellular location">
    <subcellularLocation>
        <location evidence="1">Cytoplasm</location>
    </subcellularLocation>
</comment>
<dbReference type="PRINTS" id="PR01046">
    <property type="entry name" value="TRNASYNTHPRO"/>
</dbReference>
<dbReference type="Proteomes" id="UP000294349">
    <property type="component" value="Chromosome"/>
</dbReference>
<keyword evidence="10" id="KW-0030">Aminoacyl-tRNA synthetase</keyword>
<dbReference type="InterPro" id="IPR004154">
    <property type="entry name" value="Anticodon-bd"/>
</dbReference>
<dbReference type="InterPro" id="IPR004500">
    <property type="entry name" value="Pro-tRNA-synth_IIa_bac-type"/>
</dbReference>